<dbReference type="eggNOG" id="COG0456">
    <property type="taxonomic scope" value="Bacteria"/>
</dbReference>
<dbReference type="STRING" id="1123237.Salmuc_02404"/>
<dbReference type="Proteomes" id="UP000015347">
    <property type="component" value="Unassembled WGS sequence"/>
</dbReference>
<comment type="caution">
    <text evidence="4">The sequence shown here is derived from an EMBL/GenBank/DDBJ whole genome shotgun (WGS) entry which is preliminary data.</text>
</comment>
<protein>
    <submittedName>
        <fullName evidence="4">Acetyltransferase, GNAT family</fullName>
    </submittedName>
</protein>
<dbReference type="Gene3D" id="3.40.630.30">
    <property type="match status" value="1"/>
</dbReference>
<gene>
    <name evidence="4" type="ORF">Salmuc_02404</name>
</gene>
<dbReference type="RefSeq" id="WP_020039735.1">
    <property type="nucleotide sequence ID" value="NZ_KE557276.1"/>
</dbReference>
<dbReference type="PROSITE" id="PS51186">
    <property type="entry name" value="GNAT"/>
    <property type="match status" value="1"/>
</dbReference>
<dbReference type="Pfam" id="PF00583">
    <property type="entry name" value="Acetyltransf_1"/>
    <property type="match status" value="1"/>
</dbReference>
<dbReference type="HOGENOM" id="CLU_105924_1_0_5"/>
<organism evidence="4 5">
    <name type="scientific">Salipiger mucosus DSM 16094</name>
    <dbReference type="NCBI Taxonomy" id="1123237"/>
    <lineage>
        <taxon>Bacteria</taxon>
        <taxon>Pseudomonadati</taxon>
        <taxon>Pseudomonadota</taxon>
        <taxon>Alphaproteobacteria</taxon>
        <taxon>Rhodobacterales</taxon>
        <taxon>Roseobacteraceae</taxon>
        <taxon>Salipiger</taxon>
    </lineage>
</organism>
<feature type="domain" description="N-acetyltransferase" evidence="3">
    <location>
        <begin position="4"/>
        <end position="160"/>
    </location>
</feature>
<keyword evidence="5" id="KW-1185">Reference proteome</keyword>
<name>S9S755_9RHOB</name>
<dbReference type="SUPFAM" id="SSF55729">
    <property type="entry name" value="Acyl-CoA N-acyltransferases (Nat)"/>
    <property type="match status" value="1"/>
</dbReference>
<proteinExistence type="predicted"/>
<evidence type="ECO:0000256" key="2">
    <source>
        <dbReference type="ARBA" id="ARBA00023315"/>
    </source>
</evidence>
<keyword evidence="2" id="KW-0012">Acyltransferase</keyword>
<dbReference type="CDD" id="cd04301">
    <property type="entry name" value="NAT_SF"/>
    <property type="match status" value="1"/>
</dbReference>
<dbReference type="GO" id="GO:0016747">
    <property type="term" value="F:acyltransferase activity, transferring groups other than amino-acyl groups"/>
    <property type="evidence" value="ECO:0007669"/>
    <property type="project" value="InterPro"/>
</dbReference>
<dbReference type="OrthoDB" id="273614at2"/>
<dbReference type="InterPro" id="IPR050832">
    <property type="entry name" value="Bact_Acetyltransf"/>
</dbReference>
<evidence type="ECO:0000259" key="3">
    <source>
        <dbReference type="PROSITE" id="PS51186"/>
    </source>
</evidence>
<dbReference type="PANTHER" id="PTHR43877:SF2">
    <property type="entry name" value="AMINOALKYLPHOSPHONATE N-ACETYLTRANSFERASE-RELATED"/>
    <property type="match status" value="1"/>
</dbReference>
<dbReference type="PANTHER" id="PTHR43877">
    <property type="entry name" value="AMINOALKYLPHOSPHONATE N-ACETYLTRANSFERASE-RELATED-RELATED"/>
    <property type="match status" value="1"/>
</dbReference>
<dbReference type="InterPro" id="IPR000182">
    <property type="entry name" value="GNAT_dom"/>
</dbReference>
<dbReference type="AlphaFoldDB" id="S9S755"/>
<dbReference type="EMBL" id="APVH01000027">
    <property type="protein sequence ID" value="EPX82039.1"/>
    <property type="molecule type" value="Genomic_DNA"/>
</dbReference>
<evidence type="ECO:0000313" key="4">
    <source>
        <dbReference type="EMBL" id="EPX82039.1"/>
    </source>
</evidence>
<accession>S9S755</accession>
<reference evidence="5" key="1">
    <citation type="journal article" date="2014" name="Stand. Genomic Sci.">
        <title>Genome sequence of the exopolysaccharide-producing Salipiger mucosus type strain (DSM 16094(T)), a moderately halophilic member of the Roseobacter clade.</title>
        <authorList>
            <person name="Riedel T."/>
            <person name="Spring S."/>
            <person name="Fiebig A."/>
            <person name="Petersen J."/>
            <person name="Kyrpides N.C."/>
            <person name="Goker M."/>
            <person name="Klenk H.P."/>
        </authorList>
    </citation>
    <scope>NUCLEOTIDE SEQUENCE [LARGE SCALE GENOMIC DNA]</scope>
    <source>
        <strain evidence="5">DSM 16094</strain>
    </source>
</reference>
<keyword evidence="1 4" id="KW-0808">Transferase</keyword>
<evidence type="ECO:0000256" key="1">
    <source>
        <dbReference type="ARBA" id="ARBA00022679"/>
    </source>
</evidence>
<dbReference type="InterPro" id="IPR016181">
    <property type="entry name" value="Acyl_CoA_acyltransferase"/>
</dbReference>
<sequence>MTEIALHPYTPDDRPWLVAQHALLYGREEGFDASFGALVAEILEAFEADHDPECERGWIAWEGETPLGSIFCVRADAETAKLRLFLLVPEARGRGLGQRMLEACMGFAREAGYRRMSLWTHESHRAACALYARNGFALVRSEPCHSFGVDLVEQGWERAL</sequence>
<evidence type="ECO:0000313" key="5">
    <source>
        <dbReference type="Proteomes" id="UP000015347"/>
    </source>
</evidence>